<reference evidence="2" key="1">
    <citation type="journal article" date="2019" name="bioRxiv">
        <title>The Genome of the Zebra Mussel, Dreissena polymorpha: A Resource for Invasive Species Research.</title>
        <authorList>
            <person name="McCartney M.A."/>
            <person name="Auch B."/>
            <person name="Kono T."/>
            <person name="Mallez S."/>
            <person name="Zhang Y."/>
            <person name="Obille A."/>
            <person name="Becker A."/>
            <person name="Abrahante J.E."/>
            <person name="Garbe J."/>
            <person name="Badalamenti J.P."/>
            <person name="Herman A."/>
            <person name="Mangelson H."/>
            <person name="Liachko I."/>
            <person name="Sullivan S."/>
            <person name="Sone E.D."/>
            <person name="Koren S."/>
            <person name="Silverstein K.A.T."/>
            <person name="Beckman K.B."/>
            <person name="Gohl D.M."/>
        </authorList>
    </citation>
    <scope>NUCLEOTIDE SEQUENCE</scope>
    <source>
        <strain evidence="2">Duluth1</strain>
        <tissue evidence="2">Whole animal</tissue>
    </source>
</reference>
<sequence>MLLAQRIFWYMSYGSNCTRPVDLILLVTGILCYWSSGSSGTGLGDLMLLVAQVQGMLWYWFMILVVLVQGILWYLINANLCRRSCSICPGD</sequence>
<dbReference type="Proteomes" id="UP000828390">
    <property type="component" value="Unassembled WGS sequence"/>
</dbReference>
<dbReference type="AlphaFoldDB" id="A0A9D4DFP9"/>
<keyword evidence="3" id="KW-1185">Reference proteome</keyword>
<name>A0A9D4DFP9_DREPO</name>
<keyword evidence="1" id="KW-0812">Transmembrane</keyword>
<reference evidence="2" key="2">
    <citation type="submission" date="2020-11" db="EMBL/GenBank/DDBJ databases">
        <authorList>
            <person name="McCartney M.A."/>
            <person name="Auch B."/>
            <person name="Kono T."/>
            <person name="Mallez S."/>
            <person name="Becker A."/>
            <person name="Gohl D.M."/>
            <person name="Silverstein K.A.T."/>
            <person name="Koren S."/>
            <person name="Bechman K.B."/>
            <person name="Herman A."/>
            <person name="Abrahante J.E."/>
            <person name="Garbe J."/>
        </authorList>
    </citation>
    <scope>NUCLEOTIDE SEQUENCE</scope>
    <source>
        <strain evidence="2">Duluth1</strain>
        <tissue evidence="2">Whole animal</tissue>
    </source>
</reference>
<proteinExistence type="predicted"/>
<evidence type="ECO:0000313" key="2">
    <source>
        <dbReference type="EMBL" id="KAH3747232.1"/>
    </source>
</evidence>
<organism evidence="2 3">
    <name type="scientific">Dreissena polymorpha</name>
    <name type="common">Zebra mussel</name>
    <name type="synonym">Mytilus polymorpha</name>
    <dbReference type="NCBI Taxonomy" id="45954"/>
    <lineage>
        <taxon>Eukaryota</taxon>
        <taxon>Metazoa</taxon>
        <taxon>Spiralia</taxon>
        <taxon>Lophotrochozoa</taxon>
        <taxon>Mollusca</taxon>
        <taxon>Bivalvia</taxon>
        <taxon>Autobranchia</taxon>
        <taxon>Heteroconchia</taxon>
        <taxon>Euheterodonta</taxon>
        <taxon>Imparidentia</taxon>
        <taxon>Neoheterodontei</taxon>
        <taxon>Myida</taxon>
        <taxon>Dreissenoidea</taxon>
        <taxon>Dreissenidae</taxon>
        <taxon>Dreissena</taxon>
    </lineage>
</organism>
<keyword evidence="1" id="KW-1133">Transmembrane helix</keyword>
<keyword evidence="1" id="KW-0472">Membrane</keyword>
<feature type="transmembrane region" description="Helical" evidence="1">
    <location>
        <begin position="21"/>
        <end position="37"/>
    </location>
</feature>
<feature type="transmembrane region" description="Helical" evidence="1">
    <location>
        <begin position="57"/>
        <end position="76"/>
    </location>
</feature>
<gene>
    <name evidence="2" type="ORF">DPMN_181655</name>
</gene>
<dbReference type="EMBL" id="JAIWYP010000010">
    <property type="protein sequence ID" value="KAH3747232.1"/>
    <property type="molecule type" value="Genomic_DNA"/>
</dbReference>
<comment type="caution">
    <text evidence="2">The sequence shown here is derived from an EMBL/GenBank/DDBJ whole genome shotgun (WGS) entry which is preliminary data.</text>
</comment>
<protein>
    <submittedName>
        <fullName evidence="2">Uncharacterized protein</fullName>
    </submittedName>
</protein>
<evidence type="ECO:0000256" key="1">
    <source>
        <dbReference type="SAM" id="Phobius"/>
    </source>
</evidence>
<evidence type="ECO:0000313" key="3">
    <source>
        <dbReference type="Proteomes" id="UP000828390"/>
    </source>
</evidence>
<accession>A0A9D4DFP9</accession>